<comment type="similarity">
    <text evidence="2">Belongs to the PBP/GOBP family.</text>
</comment>
<dbReference type="EMBL" id="CVRI01000055">
    <property type="protein sequence ID" value="CRL00922.1"/>
    <property type="molecule type" value="Genomic_DNA"/>
</dbReference>
<reference evidence="6 7" key="1">
    <citation type="submission" date="2015-04" db="EMBL/GenBank/DDBJ databases">
        <authorList>
            <person name="Syromyatnikov M.Y."/>
            <person name="Popov V.N."/>
        </authorList>
    </citation>
    <scope>NUCLEOTIDE SEQUENCE [LARGE SCALE GENOMIC DNA]</scope>
</reference>
<sequence length="222" mass="26019">MSIFFNNHYDHYNREKIFKVPIIIGCTGLCLAFSYLTVGFLFQGLNRECCRVPDYVTGKIINKIHYELVKAPAMATYLKACKLFEGVFRKLNLLNGKEIDQEAARKLFDIQLKDPEWKYLFSRALKSCLDDVNSQLDDDFIEVAAKDDDKTDEKSISTLRKDFCDNRYTATVECLRVISYMSCKHIDWDKNPTCHKAKEFLENCEHDAEAMNRFFGFQRYLY</sequence>
<keyword evidence="3" id="KW-0813">Transport</keyword>
<evidence type="ECO:0000313" key="6">
    <source>
        <dbReference type="EMBL" id="CRL00922.1"/>
    </source>
</evidence>
<proteinExistence type="inferred from homology"/>
<dbReference type="PANTHER" id="PTHR21066">
    <property type="entry name" value="ODORANT-BINDING PROTEIN 59A-RELATED"/>
    <property type="match status" value="1"/>
</dbReference>
<dbReference type="InterPro" id="IPR052295">
    <property type="entry name" value="Odorant-binding_protein"/>
</dbReference>
<dbReference type="Proteomes" id="UP000183832">
    <property type="component" value="Unassembled WGS sequence"/>
</dbReference>
<name>A0A1J1IMF7_9DIPT</name>
<evidence type="ECO:0000256" key="5">
    <source>
        <dbReference type="SAM" id="Phobius"/>
    </source>
</evidence>
<feature type="transmembrane region" description="Helical" evidence="5">
    <location>
        <begin position="20"/>
        <end position="42"/>
    </location>
</feature>
<accession>A0A1J1IMF7</accession>
<keyword evidence="7" id="KW-1185">Reference proteome</keyword>
<evidence type="ECO:0000256" key="1">
    <source>
        <dbReference type="ARBA" id="ARBA00004613"/>
    </source>
</evidence>
<dbReference type="AlphaFoldDB" id="A0A1J1IMF7"/>
<keyword evidence="4" id="KW-0964">Secreted</keyword>
<gene>
    <name evidence="6" type="ORF">CLUMA_CG014673</name>
</gene>
<dbReference type="PANTHER" id="PTHR21066:SF9">
    <property type="entry name" value="ODORANT-BINDING PROTEIN 59A"/>
    <property type="match status" value="1"/>
</dbReference>
<organism evidence="6 7">
    <name type="scientific">Clunio marinus</name>
    <dbReference type="NCBI Taxonomy" id="568069"/>
    <lineage>
        <taxon>Eukaryota</taxon>
        <taxon>Metazoa</taxon>
        <taxon>Ecdysozoa</taxon>
        <taxon>Arthropoda</taxon>
        <taxon>Hexapoda</taxon>
        <taxon>Insecta</taxon>
        <taxon>Pterygota</taxon>
        <taxon>Neoptera</taxon>
        <taxon>Endopterygota</taxon>
        <taxon>Diptera</taxon>
        <taxon>Nematocera</taxon>
        <taxon>Chironomoidea</taxon>
        <taxon>Chironomidae</taxon>
        <taxon>Clunio</taxon>
    </lineage>
</organism>
<keyword evidence="5" id="KW-0472">Membrane</keyword>
<keyword evidence="5" id="KW-0812">Transmembrane</keyword>
<dbReference type="GO" id="GO:0005576">
    <property type="term" value="C:extracellular region"/>
    <property type="evidence" value="ECO:0007669"/>
    <property type="project" value="UniProtKB-SubCell"/>
</dbReference>
<comment type="subcellular location">
    <subcellularLocation>
        <location evidence="1">Secreted</location>
    </subcellularLocation>
</comment>
<keyword evidence="5" id="KW-1133">Transmembrane helix</keyword>
<evidence type="ECO:0000256" key="2">
    <source>
        <dbReference type="ARBA" id="ARBA00008098"/>
    </source>
</evidence>
<protein>
    <submittedName>
        <fullName evidence="6">CLUMA_CG014673, isoform A</fullName>
    </submittedName>
</protein>
<evidence type="ECO:0000256" key="3">
    <source>
        <dbReference type="ARBA" id="ARBA00022448"/>
    </source>
</evidence>
<evidence type="ECO:0000256" key="4">
    <source>
        <dbReference type="ARBA" id="ARBA00022525"/>
    </source>
</evidence>
<evidence type="ECO:0000313" key="7">
    <source>
        <dbReference type="Proteomes" id="UP000183832"/>
    </source>
</evidence>
<dbReference type="Gene3D" id="1.10.238.270">
    <property type="match status" value="1"/>
</dbReference>